<dbReference type="Gene3D" id="1.10.10.10">
    <property type="entry name" value="Winged helix-like DNA-binding domain superfamily/Winged helix DNA-binding domain"/>
    <property type="match status" value="1"/>
</dbReference>
<evidence type="ECO:0000256" key="1">
    <source>
        <dbReference type="ARBA" id="ARBA00023015"/>
    </source>
</evidence>
<keyword evidence="6" id="KW-1185">Reference proteome</keyword>
<comment type="caution">
    <text evidence="5">The sequence shown here is derived from an EMBL/GenBank/DDBJ whole genome shotgun (WGS) entry which is preliminary data.</text>
</comment>
<keyword evidence="2" id="KW-0238">DNA-binding</keyword>
<feature type="domain" description="HTH asnC-type" evidence="4">
    <location>
        <begin position="42"/>
        <end position="103"/>
    </location>
</feature>
<dbReference type="InterPro" id="IPR011008">
    <property type="entry name" value="Dimeric_a/b-barrel"/>
</dbReference>
<dbReference type="Gene3D" id="3.30.70.920">
    <property type="match status" value="1"/>
</dbReference>
<dbReference type="SUPFAM" id="SSF54909">
    <property type="entry name" value="Dimeric alpha+beta barrel"/>
    <property type="match status" value="1"/>
</dbReference>
<name>A0A543N9I5_9ACTN</name>
<dbReference type="Pfam" id="PF01037">
    <property type="entry name" value="AsnC_trans_reg"/>
    <property type="match status" value="1"/>
</dbReference>
<dbReference type="PROSITE" id="PS50956">
    <property type="entry name" value="HTH_ASNC_2"/>
    <property type="match status" value="1"/>
</dbReference>
<keyword evidence="3" id="KW-0804">Transcription</keyword>
<evidence type="ECO:0000313" key="5">
    <source>
        <dbReference type="EMBL" id="TQN28478.1"/>
    </source>
</evidence>
<dbReference type="InterPro" id="IPR019887">
    <property type="entry name" value="Tscrpt_reg_AsnC/Lrp_C"/>
</dbReference>
<dbReference type="SMART" id="SM00344">
    <property type="entry name" value="HTH_ASNC"/>
    <property type="match status" value="1"/>
</dbReference>
<evidence type="ECO:0000256" key="3">
    <source>
        <dbReference type="ARBA" id="ARBA00023163"/>
    </source>
</evidence>
<dbReference type="Proteomes" id="UP000317422">
    <property type="component" value="Unassembled WGS sequence"/>
</dbReference>
<evidence type="ECO:0000313" key="6">
    <source>
        <dbReference type="Proteomes" id="UP000317422"/>
    </source>
</evidence>
<dbReference type="PRINTS" id="PR00033">
    <property type="entry name" value="HTHASNC"/>
</dbReference>
<keyword evidence="1" id="KW-0805">Transcription regulation</keyword>
<evidence type="ECO:0000259" key="4">
    <source>
        <dbReference type="PROSITE" id="PS50956"/>
    </source>
</evidence>
<dbReference type="InterPro" id="IPR036390">
    <property type="entry name" value="WH_DNA-bd_sf"/>
</dbReference>
<dbReference type="EMBL" id="VFQC01000002">
    <property type="protein sequence ID" value="TQN28478.1"/>
    <property type="molecule type" value="Genomic_DNA"/>
</dbReference>
<dbReference type="GO" id="GO:0005829">
    <property type="term" value="C:cytosol"/>
    <property type="evidence" value="ECO:0007669"/>
    <property type="project" value="TreeGrafter"/>
</dbReference>
<dbReference type="InterPro" id="IPR000485">
    <property type="entry name" value="AsnC-type_HTH_dom"/>
</dbReference>
<gene>
    <name evidence="5" type="ORF">FHX37_3823</name>
</gene>
<dbReference type="GO" id="GO:0043200">
    <property type="term" value="P:response to amino acid"/>
    <property type="evidence" value="ECO:0007669"/>
    <property type="project" value="TreeGrafter"/>
</dbReference>
<dbReference type="PANTHER" id="PTHR30154">
    <property type="entry name" value="LEUCINE-RESPONSIVE REGULATORY PROTEIN"/>
    <property type="match status" value="1"/>
</dbReference>
<dbReference type="PANTHER" id="PTHR30154:SF34">
    <property type="entry name" value="TRANSCRIPTIONAL REGULATOR AZLB"/>
    <property type="match status" value="1"/>
</dbReference>
<organism evidence="5 6">
    <name type="scientific">Haloactinospora alba</name>
    <dbReference type="NCBI Taxonomy" id="405555"/>
    <lineage>
        <taxon>Bacteria</taxon>
        <taxon>Bacillati</taxon>
        <taxon>Actinomycetota</taxon>
        <taxon>Actinomycetes</taxon>
        <taxon>Streptosporangiales</taxon>
        <taxon>Nocardiopsidaceae</taxon>
        <taxon>Haloactinospora</taxon>
    </lineage>
</organism>
<evidence type="ECO:0000256" key="2">
    <source>
        <dbReference type="ARBA" id="ARBA00023125"/>
    </source>
</evidence>
<dbReference type="Pfam" id="PF13404">
    <property type="entry name" value="HTH_AsnC-type"/>
    <property type="match status" value="1"/>
</dbReference>
<proteinExistence type="predicted"/>
<protein>
    <submittedName>
        <fullName evidence="5">AsnC family transcriptional regulator</fullName>
    </submittedName>
</protein>
<reference evidence="5 6" key="1">
    <citation type="submission" date="2019-06" db="EMBL/GenBank/DDBJ databases">
        <title>Sequencing the genomes of 1000 actinobacteria strains.</title>
        <authorList>
            <person name="Klenk H.-P."/>
        </authorList>
    </citation>
    <scope>NUCLEOTIDE SEQUENCE [LARGE SCALE GENOMIC DNA]</scope>
    <source>
        <strain evidence="5 6">DSM 45015</strain>
    </source>
</reference>
<dbReference type="SUPFAM" id="SSF46785">
    <property type="entry name" value="Winged helix' DNA-binding domain"/>
    <property type="match status" value="1"/>
</dbReference>
<dbReference type="GO" id="GO:0043565">
    <property type="term" value="F:sequence-specific DNA binding"/>
    <property type="evidence" value="ECO:0007669"/>
    <property type="project" value="InterPro"/>
</dbReference>
<dbReference type="AlphaFoldDB" id="A0A543N9I5"/>
<sequence>MLCRAKAPQRRGGKTLHNPLVDAFALSWPGAQNVRVNRQNSLDDVDYLLLGMLQEDATRSLNELGAAAGVSASAVQRRLVRLRAMNVIDSQVAVLDKAAVGIGFTAVTLVELVDDAEANHGAFREYARAEPQVQQCYAIVGQWDYVVVLVTADLAANRELSLRLFVESGLVRRYETLPTSEAVKYGLALPFPADPDGRETGTA</sequence>
<dbReference type="InterPro" id="IPR036388">
    <property type="entry name" value="WH-like_DNA-bd_sf"/>
</dbReference>
<dbReference type="InterPro" id="IPR019888">
    <property type="entry name" value="Tscrpt_reg_AsnC-like"/>
</dbReference>
<accession>A0A543N9I5</accession>